<accession>A0A5B7JDC4</accession>
<feature type="compositionally biased region" description="Basic and acidic residues" evidence="1">
    <location>
        <begin position="1"/>
        <end position="12"/>
    </location>
</feature>
<feature type="region of interest" description="Disordered" evidence="1">
    <location>
        <begin position="1"/>
        <end position="28"/>
    </location>
</feature>
<evidence type="ECO:0000313" key="2">
    <source>
        <dbReference type="EMBL" id="MPC95961.1"/>
    </source>
</evidence>
<name>A0A5B7JDC4_PORTR</name>
<proteinExistence type="predicted"/>
<evidence type="ECO:0000313" key="3">
    <source>
        <dbReference type="Proteomes" id="UP000324222"/>
    </source>
</evidence>
<reference evidence="2 3" key="1">
    <citation type="submission" date="2019-05" db="EMBL/GenBank/DDBJ databases">
        <title>Another draft genome of Portunus trituberculatus and its Hox gene families provides insights of decapod evolution.</title>
        <authorList>
            <person name="Jeong J.-H."/>
            <person name="Song I."/>
            <person name="Kim S."/>
            <person name="Choi T."/>
            <person name="Kim D."/>
            <person name="Ryu S."/>
            <person name="Kim W."/>
        </authorList>
    </citation>
    <scope>NUCLEOTIDE SEQUENCE [LARGE SCALE GENOMIC DNA]</scope>
    <source>
        <tissue evidence="2">Muscle</tissue>
    </source>
</reference>
<sequence>MRSNENQDKPRVVNEALNEPENEPNEAQVKSRSFTNFNFTVHNSSYLRSPPLRVVAGDLGRGRRGLVNQFLLVVQWNIDPAPDSCSLRLALLTVDRGGRLGGGGVRERGKSGGEEAERMMGRKRGWEKVEGGEREMGKRMKDWTGETE</sequence>
<dbReference type="Proteomes" id="UP000324222">
    <property type="component" value="Unassembled WGS sequence"/>
</dbReference>
<keyword evidence="3" id="KW-1185">Reference proteome</keyword>
<feature type="region of interest" description="Disordered" evidence="1">
    <location>
        <begin position="101"/>
        <end position="148"/>
    </location>
</feature>
<protein>
    <submittedName>
        <fullName evidence="2">Uncharacterized protein</fullName>
    </submittedName>
</protein>
<organism evidence="2 3">
    <name type="scientific">Portunus trituberculatus</name>
    <name type="common">Swimming crab</name>
    <name type="synonym">Neptunus trituberculatus</name>
    <dbReference type="NCBI Taxonomy" id="210409"/>
    <lineage>
        <taxon>Eukaryota</taxon>
        <taxon>Metazoa</taxon>
        <taxon>Ecdysozoa</taxon>
        <taxon>Arthropoda</taxon>
        <taxon>Crustacea</taxon>
        <taxon>Multicrustacea</taxon>
        <taxon>Malacostraca</taxon>
        <taxon>Eumalacostraca</taxon>
        <taxon>Eucarida</taxon>
        <taxon>Decapoda</taxon>
        <taxon>Pleocyemata</taxon>
        <taxon>Brachyura</taxon>
        <taxon>Eubrachyura</taxon>
        <taxon>Portunoidea</taxon>
        <taxon>Portunidae</taxon>
        <taxon>Portuninae</taxon>
        <taxon>Portunus</taxon>
    </lineage>
</organism>
<comment type="caution">
    <text evidence="2">The sequence shown here is derived from an EMBL/GenBank/DDBJ whole genome shotgun (WGS) entry which is preliminary data.</text>
</comment>
<gene>
    <name evidence="2" type="ORF">E2C01_091191</name>
</gene>
<dbReference type="AlphaFoldDB" id="A0A5B7JDC4"/>
<evidence type="ECO:0000256" key="1">
    <source>
        <dbReference type="SAM" id="MobiDB-lite"/>
    </source>
</evidence>
<feature type="compositionally biased region" description="Basic and acidic residues" evidence="1">
    <location>
        <begin position="105"/>
        <end position="148"/>
    </location>
</feature>
<dbReference type="EMBL" id="VSRR010104100">
    <property type="protein sequence ID" value="MPC95961.1"/>
    <property type="molecule type" value="Genomic_DNA"/>
</dbReference>